<evidence type="ECO:0000313" key="13">
    <source>
        <dbReference type="Proteomes" id="UP000476064"/>
    </source>
</evidence>
<keyword evidence="8 11" id="KW-1133">Transmembrane helix</keyword>
<evidence type="ECO:0000256" key="3">
    <source>
        <dbReference type="ARBA" id="ARBA00022538"/>
    </source>
</evidence>
<dbReference type="PANTHER" id="PTHR30042">
    <property type="entry name" value="POTASSIUM-TRANSPORTING ATPASE C CHAIN"/>
    <property type="match status" value="1"/>
</dbReference>
<comment type="function">
    <text evidence="11">Part of the high-affinity ATP-driven potassium transport (or Kdp) system, which catalyzes the hydrolysis of ATP coupled with the electrogenic transport of potassium into the cytoplasm. This subunit acts as a catalytic chaperone that increases the ATP-binding affinity of the ATP-hydrolyzing subunit KdpB by the formation of a transient KdpB/KdpC/ATP ternary complex.</text>
</comment>
<evidence type="ECO:0000256" key="5">
    <source>
        <dbReference type="ARBA" id="ARBA00022741"/>
    </source>
</evidence>
<protein>
    <recommendedName>
        <fullName evidence="11">Potassium-transporting ATPase KdpC subunit</fullName>
    </recommendedName>
    <alternativeName>
        <fullName evidence="11">ATP phosphohydrolase [potassium-transporting] C chain</fullName>
    </alternativeName>
    <alternativeName>
        <fullName evidence="11">Potassium-binding and translocating subunit C</fullName>
    </alternativeName>
    <alternativeName>
        <fullName evidence="11">Potassium-translocating ATPase C chain</fullName>
    </alternativeName>
</protein>
<evidence type="ECO:0000256" key="8">
    <source>
        <dbReference type="ARBA" id="ARBA00022989"/>
    </source>
</evidence>
<accession>A0A6C0G3V6</accession>
<dbReference type="RefSeq" id="WP_162355531.1">
    <property type="nucleotide sequence ID" value="NZ_CP048209.1"/>
</dbReference>
<dbReference type="NCBIfam" id="NF001454">
    <property type="entry name" value="PRK00315.1"/>
    <property type="match status" value="1"/>
</dbReference>
<gene>
    <name evidence="11 12" type="primary">kdpC</name>
    <name evidence="12" type="ORF">GXP70_05430</name>
</gene>
<dbReference type="PIRSF" id="PIRSF001296">
    <property type="entry name" value="K_ATPase_KdpC"/>
    <property type="match status" value="1"/>
</dbReference>
<dbReference type="AlphaFoldDB" id="A0A6C0G3V6"/>
<dbReference type="KEGG" id="plyc:GXP70_05430"/>
<dbReference type="EMBL" id="CP048209">
    <property type="protein sequence ID" value="QHT59465.1"/>
    <property type="molecule type" value="Genomic_DNA"/>
</dbReference>
<keyword evidence="5 11" id="KW-0547">Nucleotide-binding</keyword>
<name>A0A6C0G3V6_9BACL</name>
<evidence type="ECO:0000256" key="4">
    <source>
        <dbReference type="ARBA" id="ARBA00022692"/>
    </source>
</evidence>
<comment type="subcellular location">
    <subcellularLocation>
        <location evidence="11">Cell membrane</location>
        <topology evidence="11">Single-pass membrane protein</topology>
    </subcellularLocation>
</comment>
<evidence type="ECO:0000313" key="12">
    <source>
        <dbReference type="EMBL" id="QHT59465.1"/>
    </source>
</evidence>
<dbReference type="GO" id="GO:0005524">
    <property type="term" value="F:ATP binding"/>
    <property type="evidence" value="ECO:0007669"/>
    <property type="project" value="UniProtKB-UniRule"/>
</dbReference>
<keyword evidence="7 11" id="KW-0630">Potassium</keyword>
<evidence type="ECO:0000256" key="6">
    <source>
        <dbReference type="ARBA" id="ARBA00022840"/>
    </source>
</evidence>
<comment type="subunit">
    <text evidence="11">The system is composed of three essential subunits: KdpA, KdpB and KdpC.</text>
</comment>
<dbReference type="InterPro" id="IPR003820">
    <property type="entry name" value="KdpC"/>
</dbReference>
<evidence type="ECO:0000256" key="2">
    <source>
        <dbReference type="ARBA" id="ARBA00022475"/>
    </source>
</evidence>
<keyword evidence="2 11" id="KW-1003">Cell membrane</keyword>
<evidence type="ECO:0000256" key="9">
    <source>
        <dbReference type="ARBA" id="ARBA00023065"/>
    </source>
</evidence>
<evidence type="ECO:0000256" key="7">
    <source>
        <dbReference type="ARBA" id="ARBA00022958"/>
    </source>
</evidence>
<keyword evidence="4 11" id="KW-0812">Transmembrane</keyword>
<organism evidence="12 13">
    <name type="scientific">Paenibacillus lycopersici</name>
    <dbReference type="NCBI Taxonomy" id="2704462"/>
    <lineage>
        <taxon>Bacteria</taxon>
        <taxon>Bacillati</taxon>
        <taxon>Bacillota</taxon>
        <taxon>Bacilli</taxon>
        <taxon>Bacillales</taxon>
        <taxon>Paenibacillaceae</taxon>
        <taxon>Paenibacillus</taxon>
    </lineage>
</organism>
<dbReference type="GO" id="GO:0008556">
    <property type="term" value="F:P-type potassium transmembrane transporter activity"/>
    <property type="evidence" value="ECO:0007669"/>
    <property type="project" value="InterPro"/>
</dbReference>
<keyword evidence="1 11" id="KW-0813">Transport</keyword>
<sequence>MKSLWIAVRFSLVWMLVCGLIYPLATTGFAQVLFPKQADGSLMTGEDGAVTGSELLAQNVQSPQLFHPRASMANYDPTASAGSNRAVATADYAKEIGGKVAAVKADNPNLTDIPADLVTASGSGFDPDLSPEAAKAQAARISRATGMSEAALDKLIDDSTKSRQLGIFGEPRVNVNELNEELLKHIKP</sequence>
<keyword evidence="9 11" id="KW-0406">Ion transport</keyword>
<evidence type="ECO:0000256" key="10">
    <source>
        <dbReference type="ARBA" id="ARBA00023136"/>
    </source>
</evidence>
<evidence type="ECO:0000256" key="11">
    <source>
        <dbReference type="HAMAP-Rule" id="MF_00276"/>
    </source>
</evidence>
<keyword evidence="3 11" id="KW-0633">Potassium transport</keyword>
<proteinExistence type="inferred from homology"/>
<evidence type="ECO:0000256" key="1">
    <source>
        <dbReference type="ARBA" id="ARBA00022448"/>
    </source>
</evidence>
<dbReference type="NCBIfam" id="TIGR00681">
    <property type="entry name" value="kdpC"/>
    <property type="match status" value="1"/>
</dbReference>
<dbReference type="Pfam" id="PF02669">
    <property type="entry name" value="KdpC"/>
    <property type="match status" value="1"/>
</dbReference>
<reference evidence="12 13" key="1">
    <citation type="submission" date="2020-01" db="EMBL/GenBank/DDBJ databases">
        <title>Paenibacillus sp. nov., isolated from tomato rhizosphere.</title>
        <authorList>
            <person name="Weon H.-Y."/>
            <person name="Lee S.A."/>
        </authorList>
    </citation>
    <scope>NUCLEOTIDE SEQUENCE [LARGE SCALE GENOMIC DNA]</scope>
    <source>
        <strain evidence="12 13">12200R-189</strain>
    </source>
</reference>
<keyword evidence="13" id="KW-1185">Reference proteome</keyword>
<dbReference type="GO" id="GO:0005886">
    <property type="term" value="C:plasma membrane"/>
    <property type="evidence" value="ECO:0007669"/>
    <property type="project" value="UniProtKB-SubCell"/>
</dbReference>
<comment type="similarity">
    <text evidence="11">Belongs to the KdpC family.</text>
</comment>
<dbReference type="Proteomes" id="UP000476064">
    <property type="component" value="Chromosome"/>
</dbReference>
<keyword evidence="6 11" id="KW-0067">ATP-binding</keyword>
<dbReference type="PANTHER" id="PTHR30042:SF2">
    <property type="entry name" value="POTASSIUM-TRANSPORTING ATPASE KDPC SUBUNIT"/>
    <property type="match status" value="1"/>
</dbReference>
<keyword evidence="10 11" id="KW-0472">Membrane</keyword>
<dbReference type="HAMAP" id="MF_00276">
    <property type="entry name" value="KdpC"/>
    <property type="match status" value="1"/>
</dbReference>